<reference evidence="1 2" key="2">
    <citation type="journal article" date="2017" name="Front. Plant Sci.">
        <title>Gene Classification and Mining of Molecular Markers Useful in Red Clover (Trifolium pratense) Breeding.</title>
        <authorList>
            <person name="Istvanek J."/>
            <person name="Dluhosova J."/>
            <person name="Dluhos P."/>
            <person name="Patkova L."/>
            <person name="Nedelnik J."/>
            <person name="Repkova J."/>
        </authorList>
    </citation>
    <scope>NUCLEOTIDE SEQUENCE [LARGE SCALE GENOMIC DNA]</scope>
    <source>
        <strain evidence="2">cv. Tatra</strain>
        <tissue evidence="1">Young leaves</tissue>
    </source>
</reference>
<protein>
    <submittedName>
        <fullName evidence="1">Uncharacterized protein</fullName>
    </submittedName>
</protein>
<evidence type="ECO:0000313" key="1">
    <source>
        <dbReference type="EMBL" id="PNX60918.1"/>
    </source>
</evidence>
<name>A0A2K3K3R7_TRIPR</name>
<gene>
    <name evidence="1" type="ORF">L195_g052181</name>
</gene>
<evidence type="ECO:0000313" key="2">
    <source>
        <dbReference type="Proteomes" id="UP000236291"/>
    </source>
</evidence>
<dbReference type="EMBL" id="ASHM01083974">
    <property type="protein sequence ID" value="PNX60918.1"/>
    <property type="molecule type" value="Genomic_DNA"/>
</dbReference>
<dbReference type="AlphaFoldDB" id="A0A2K3K3R7"/>
<organism evidence="1 2">
    <name type="scientific">Trifolium pratense</name>
    <name type="common">Red clover</name>
    <dbReference type="NCBI Taxonomy" id="57577"/>
    <lineage>
        <taxon>Eukaryota</taxon>
        <taxon>Viridiplantae</taxon>
        <taxon>Streptophyta</taxon>
        <taxon>Embryophyta</taxon>
        <taxon>Tracheophyta</taxon>
        <taxon>Spermatophyta</taxon>
        <taxon>Magnoliopsida</taxon>
        <taxon>eudicotyledons</taxon>
        <taxon>Gunneridae</taxon>
        <taxon>Pentapetalae</taxon>
        <taxon>rosids</taxon>
        <taxon>fabids</taxon>
        <taxon>Fabales</taxon>
        <taxon>Fabaceae</taxon>
        <taxon>Papilionoideae</taxon>
        <taxon>50 kb inversion clade</taxon>
        <taxon>NPAAA clade</taxon>
        <taxon>Hologalegina</taxon>
        <taxon>IRL clade</taxon>
        <taxon>Trifolieae</taxon>
        <taxon>Trifolium</taxon>
    </lineage>
</organism>
<comment type="caution">
    <text evidence="1">The sequence shown here is derived from an EMBL/GenBank/DDBJ whole genome shotgun (WGS) entry which is preliminary data.</text>
</comment>
<accession>A0A2K3K3R7</accession>
<sequence>MCRGHYVFDKGFNVLFVEVVFNASLVDAVAELEGFASRLSFTRRNVRRVADASLWFLARMNLDRKI</sequence>
<proteinExistence type="predicted"/>
<reference evidence="1 2" key="1">
    <citation type="journal article" date="2014" name="Am. J. Bot.">
        <title>Genome assembly and annotation for red clover (Trifolium pratense; Fabaceae).</title>
        <authorList>
            <person name="Istvanek J."/>
            <person name="Jaros M."/>
            <person name="Krenek A."/>
            <person name="Repkova J."/>
        </authorList>
    </citation>
    <scope>NUCLEOTIDE SEQUENCE [LARGE SCALE GENOMIC DNA]</scope>
    <source>
        <strain evidence="2">cv. Tatra</strain>
        <tissue evidence="1">Young leaves</tissue>
    </source>
</reference>
<dbReference type="Proteomes" id="UP000236291">
    <property type="component" value="Unassembled WGS sequence"/>
</dbReference>
<feature type="non-terminal residue" evidence="1">
    <location>
        <position position="66"/>
    </location>
</feature>